<dbReference type="EMBL" id="BMFY01000001">
    <property type="protein sequence ID" value="GGA03174.1"/>
    <property type="molecule type" value="Genomic_DNA"/>
</dbReference>
<name>A0A8J2TV71_9MICO</name>
<gene>
    <name evidence="2" type="ORF">GCM10011333_02300</name>
</gene>
<reference evidence="2" key="2">
    <citation type="submission" date="2020-09" db="EMBL/GenBank/DDBJ databases">
        <authorList>
            <person name="Sun Q."/>
            <person name="Zhou Y."/>
        </authorList>
    </citation>
    <scope>NUCLEOTIDE SEQUENCE</scope>
    <source>
        <strain evidence="2">CGMCC 1.12785</strain>
    </source>
</reference>
<evidence type="ECO:0000313" key="2">
    <source>
        <dbReference type="EMBL" id="GGA03174.1"/>
    </source>
</evidence>
<evidence type="ECO:0000256" key="1">
    <source>
        <dbReference type="SAM" id="Phobius"/>
    </source>
</evidence>
<dbReference type="AlphaFoldDB" id="A0A8J2TV71"/>
<organism evidence="2 3">
    <name type="scientific">Sediminivirga luteola</name>
    <dbReference type="NCBI Taxonomy" id="1774748"/>
    <lineage>
        <taxon>Bacteria</taxon>
        <taxon>Bacillati</taxon>
        <taxon>Actinomycetota</taxon>
        <taxon>Actinomycetes</taxon>
        <taxon>Micrococcales</taxon>
        <taxon>Brevibacteriaceae</taxon>
        <taxon>Sediminivirga</taxon>
    </lineage>
</organism>
<keyword evidence="1" id="KW-0472">Membrane</keyword>
<dbReference type="Proteomes" id="UP000616114">
    <property type="component" value="Unassembled WGS sequence"/>
</dbReference>
<accession>A0A8J2TV71</accession>
<keyword evidence="1" id="KW-1133">Transmembrane helix</keyword>
<keyword evidence="3" id="KW-1185">Reference proteome</keyword>
<feature type="transmembrane region" description="Helical" evidence="1">
    <location>
        <begin position="6"/>
        <end position="27"/>
    </location>
</feature>
<comment type="caution">
    <text evidence="2">The sequence shown here is derived from an EMBL/GenBank/DDBJ whole genome shotgun (WGS) entry which is preliminary data.</text>
</comment>
<protein>
    <submittedName>
        <fullName evidence="2">Uncharacterized protein</fullName>
    </submittedName>
</protein>
<sequence>MDIIIIGLLVCLAIATTIVLLVAVPGLRAEGRLRSSRKENERFRLPYTWTGYDASGYFDVDEETAHLATREQAAVTVMKEHSYVLSPQPARHRVPSALTFRPRTRHWAVPDNGGQGFLAGLRLVLGRRS</sequence>
<proteinExistence type="predicted"/>
<keyword evidence="1" id="KW-0812">Transmembrane</keyword>
<evidence type="ECO:0000313" key="3">
    <source>
        <dbReference type="Proteomes" id="UP000616114"/>
    </source>
</evidence>
<reference evidence="2" key="1">
    <citation type="journal article" date="2014" name="Int. J. Syst. Evol. Microbiol.">
        <title>Complete genome sequence of Corynebacterium casei LMG S-19264T (=DSM 44701T), isolated from a smear-ripened cheese.</title>
        <authorList>
            <consortium name="US DOE Joint Genome Institute (JGI-PGF)"/>
            <person name="Walter F."/>
            <person name="Albersmeier A."/>
            <person name="Kalinowski J."/>
            <person name="Ruckert C."/>
        </authorList>
    </citation>
    <scope>NUCLEOTIDE SEQUENCE</scope>
    <source>
        <strain evidence="2">CGMCC 1.12785</strain>
    </source>
</reference>
<dbReference type="RefSeq" id="WP_188549078.1">
    <property type="nucleotide sequence ID" value="NZ_BMFY01000001.1"/>
</dbReference>